<dbReference type="PANTHER" id="PTHR43420">
    <property type="entry name" value="ACETYLTRANSFERASE"/>
    <property type="match status" value="1"/>
</dbReference>
<dbReference type="Proteomes" id="UP000677218">
    <property type="component" value="Unassembled WGS sequence"/>
</dbReference>
<gene>
    <name evidence="4" type="ORF">LCB40_10410</name>
</gene>
<protein>
    <submittedName>
        <fullName evidence="4">GNAT family acetyltransferase</fullName>
    </submittedName>
</protein>
<dbReference type="Gene3D" id="3.40.630.30">
    <property type="match status" value="1"/>
</dbReference>
<dbReference type="Pfam" id="PF00583">
    <property type="entry name" value="Acetyltransf_1"/>
    <property type="match status" value="1"/>
</dbReference>
<dbReference type="GO" id="GO:0016747">
    <property type="term" value="F:acyltransferase activity, transferring groups other than amino-acyl groups"/>
    <property type="evidence" value="ECO:0007669"/>
    <property type="project" value="InterPro"/>
</dbReference>
<dbReference type="RefSeq" id="WP_212780849.1">
    <property type="nucleotide sequence ID" value="NZ_BMAY01000006.1"/>
</dbReference>
<comment type="caution">
    <text evidence="4">The sequence shown here is derived from an EMBL/GenBank/DDBJ whole genome shotgun (WGS) entry which is preliminary data.</text>
</comment>
<dbReference type="InterPro" id="IPR016181">
    <property type="entry name" value="Acyl_CoA_acyltransferase"/>
</dbReference>
<dbReference type="AlphaFoldDB" id="A0A916QGY7"/>
<evidence type="ECO:0000259" key="3">
    <source>
        <dbReference type="PROSITE" id="PS51186"/>
    </source>
</evidence>
<organism evidence="4 5">
    <name type="scientific">Lactobacillus corticis</name>
    <dbReference type="NCBI Taxonomy" id="2201249"/>
    <lineage>
        <taxon>Bacteria</taxon>
        <taxon>Bacillati</taxon>
        <taxon>Bacillota</taxon>
        <taxon>Bacilli</taxon>
        <taxon>Lactobacillales</taxon>
        <taxon>Lactobacillaceae</taxon>
        <taxon>Lactobacillus</taxon>
    </lineage>
</organism>
<evidence type="ECO:0000313" key="4">
    <source>
        <dbReference type="EMBL" id="GFZ27161.1"/>
    </source>
</evidence>
<accession>A0A916QGY7</accession>
<proteinExistence type="predicted"/>
<feature type="domain" description="N-acetyltransferase" evidence="3">
    <location>
        <begin position="1"/>
        <end position="188"/>
    </location>
</feature>
<evidence type="ECO:0000256" key="2">
    <source>
        <dbReference type="ARBA" id="ARBA00023315"/>
    </source>
</evidence>
<dbReference type="CDD" id="cd04301">
    <property type="entry name" value="NAT_SF"/>
    <property type="match status" value="1"/>
</dbReference>
<dbReference type="PROSITE" id="PS51186">
    <property type="entry name" value="GNAT"/>
    <property type="match status" value="1"/>
</dbReference>
<sequence length="188" mass="22469">MIRQAEKQDFPFVFPILEQIFDEMDMASIKKLPQSQFYDLMRQGFISERYRYSYRRTWVEVSDEGEIRGMLTMYPYEDQVAIDEALKTRYAKVGLPFETVIFDDQEAWPDEWYLDSLAVHPDHWGQHVASRLMDFGEKMAKEKGYQKVSLNVDLENPRAIRLYEHKGYQTEKQMTIGDRTYNHMVLQL</sequence>
<keyword evidence="2" id="KW-0012">Acyltransferase</keyword>
<dbReference type="InterPro" id="IPR000182">
    <property type="entry name" value="GNAT_dom"/>
</dbReference>
<reference evidence="4" key="1">
    <citation type="submission" date="2020-08" db="EMBL/GenBank/DDBJ databases">
        <title>Taxonomic study for Lactobacillus species isolated from hardwood bark.</title>
        <authorList>
            <person name="Tohno M."/>
            <person name="Tanizawa Y."/>
        </authorList>
    </citation>
    <scope>NUCLEOTIDE SEQUENCE</scope>
    <source>
        <strain evidence="4">B40</strain>
    </source>
</reference>
<evidence type="ECO:0000256" key="1">
    <source>
        <dbReference type="ARBA" id="ARBA00022679"/>
    </source>
</evidence>
<keyword evidence="5" id="KW-1185">Reference proteome</keyword>
<evidence type="ECO:0000313" key="5">
    <source>
        <dbReference type="Proteomes" id="UP000677218"/>
    </source>
</evidence>
<dbReference type="SUPFAM" id="SSF55729">
    <property type="entry name" value="Acyl-CoA N-acyltransferases (Nat)"/>
    <property type="match status" value="1"/>
</dbReference>
<name>A0A916QGY7_9LACO</name>
<keyword evidence="1" id="KW-0808">Transferase</keyword>
<dbReference type="InterPro" id="IPR050680">
    <property type="entry name" value="YpeA/RimI_acetyltransf"/>
</dbReference>
<dbReference type="EMBL" id="BMAY01000006">
    <property type="protein sequence ID" value="GFZ27161.1"/>
    <property type="molecule type" value="Genomic_DNA"/>
</dbReference>